<accession>A0ABR4ACN6</accession>
<sequence>MAPQWCSHSIPFINIHSPVCSLSLTSGANMDPDTRRKFQSITQQQWGQLGYLDQDEATPTRGTIIDNSLPIFDQRTSWTLPAGMTDDQFQQFSNTLSPVFQLATKIAMSPASLEYFYYILYSARGELVELSSHHDSSTKRFAKTYSIGPEETARRVGAALERLASSLKWAFTNPETWPMEGSKAVTVWDTQNLSRPTMIMEDATCRGTPSRIHLSTTFLTTLESLHSQAGDNRNQILNVQFQMAKTILHELTHALDYAINNNAFTMATMLKNGHTVQTIPSTLKIEAREPYFEGEGIAELGCSWENYVFGGYVDWKFGETNTPSFVREWPSFLSEYEFTRGAPDSSPVRRQWVVPMTWLRRLHRQEFWDAVDPGDVRALHIPKSAYQELLNPNGGTTSS</sequence>
<reference evidence="1 2" key="1">
    <citation type="submission" date="2024-09" db="EMBL/GenBank/DDBJ databases">
        <title>Rethinking Asexuality: The Enigmatic Case of Functional Sexual Genes in Lepraria (Stereocaulaceae).</title>
        <authorList>
            <person name="Doellman M."/>
            <person name="Sun Y."/>
            <person name="Barcenas-Pena A."/>
            <person name="Lumbsch H.T."/>
            <person name="Grewe F."/>
        </authorList>
    </citation>
    <scope>NUCLEOTIDE SEQUENCE [LARGE SCALE GENOMIC DNA]</scope>
    <source>
        <strain evidence="1 2">Mercado 3170</strain>
    </source>
</reference>
<evidence type="ECO:0000313" key="1">
    <source>
        <dbReference type="EMBL" id="KAL2042828.1"/>
    </source>
</evidence>
<evidence type="ECO:0000313" key="2">
    <source>
        <dbReference type="Proteomes" id="UP001590950"/>
    </source>
</evidence>
<gene>
    <name evidence="1" type="ORF">N7G274_004588</name>
</gene>
<dbReference type="Proteomes" id="UP001590950">
    <property type="component" value="Unassembled WGS sequence"/>
</dbReference>
<evidence type="ECO:0008006" key="3">
    <source>
        <dbReference type="Google" id="ProtNLM"/>
    </source>
</evidence>
<protein>
    <recommendedName>
        <fullName evidence="3">SprT-like domain-containing protein</fullName>
    </recommendedName>
</protein>
<name>A0ABR4ACN6_9LECA</name>
<organism evidence="1 2">
    <name type="scientific">Stereocaulon virgatum</name>
    <dbReference type="NCBI Taxonomy" id="373712"/>
    <lineage>
        <taxon>Eukaryota</taxon>
        <taxon>Fungi</taxon>
        <taxon>Dikarya</taxon>
        <taxon>Ascomycota</taxon>
        <taxon>Pezizomycotina</taxon>
        <taxon>Lecanoromycetes</taxon>
        <taxon>OSLEUM clade</taxon>
        <taxon>Lecanoromycetidae</taxon>
        <taxon>Lecanorales</taxon>
        <taxon>Lecanorineae</taxon>
        <taxon>Stereocaulaceae</taxon>
        <taxon>Stereocaulon</taxon>
    </lineage>
</organism>
<proteinExistence type="predicted"/>
<comment type="caution">
    <text evidence="1">The sequence shown here is derived from an EMBL/GenBank/DDBJ whole genome shotgun (WGS) entry which is preliminary data.</text>
</comment>
<dbReference type="EMBL" id="JBEFKJ010000013">
    <property type="protein sequence ID" value="KAL2042828.1"/>
    <property type="molecule type" value="Genomic_DNA"/>
</dbReference>
<keyword evidence="2" id="KW-1185">Reference proteome</keyword>